<comment type="similarity">
    <text evidence="1">Belongs to the glycosyltransferase 2 family.</text>
</comment>
<dbReference type="CDD" id="cd04186">
    <property type="entry name" value="GT_2_like_c"/>
    <property type="match status" value="1"/>
</dbReference>
<accession>A0A0G0M0T6</accession>
<evidence type="ECO:0000256" key="2">
    <source>
        <dbReference type="ARBA" id="ARBA00022676"/>
    </source>
</evidence>
<evidence type="ECO:0000256" key="1">
    <source>
        <dbReference type="ARBA" id="ARBA00006739"/>
    </source>
</evidence>
<comment type="caution">
    <text evidence="5">The sequence shown here is derived from an EMBL/GenBank/DDBJ whole genome shotgun (WGS) entry which is preliminary data.</text>
</comment>
<dbReference type="InterPro" id="IPR029044">
    <property type="entry name" value="Nucleotide-diphossugar_trans"/>
</dbReference>
<gene>
    <name evidence="5" type="ORF">US86_C0001G0181</name>
</gene>
<sequence length="283" mass="32420">MDKVSIVILNFRVKDRVMSCIDSILKSSYGNIEIIVVDNNSRDDLEKALLSQPNIRFIQTGANLGYTGGNNVGIKEALKGDAKYIFILNPDTTIKKNTIEVLVKVAQEIGDSVVGPKIYFEDSKKIWYAGGRLDLENVLGSHKGVDEVDQGQYEKQEETDYVTGAAMFVSREVFEKIGLFDEQYFLYYEDSDFCFRAKKAGFKVMYIPQAVVYHANAKSTGLGSFLQDYFITRNRMLFARKFLSLRTQFALFREALRNLDKPMRRKAFVDFWINNLEKGSFFK</sequence>
<dbReference type="EMBL" id="LBUP01000001">
    <property type="protein sequence ID" value="KKQ67254.1"/>
    <property type="molecule type" value="Genomic_DNA"/>
</dbReference>
<evidence type="ECO:0000313" key="6">
    <source>
        <dbReference type="Proteomes" id="UP000034235"/>
    </source>
</evidence>
<dbReference type="Pfam" id="PF00535">
    <property type="entry name" value="Glycos_transf_2"/>
    <property type="match status" value="1"/>
</dbReference>
<evidence type="ECO:0000313" key="5">
    <source>
        <dbReference type="EMBL" id="KKQ67254.1"/>
    </source>
</evidence>
<dbReference type="Gene3D" id="3.90.550.10">
    <property type="entry name" value="Spore Coat Polysaccharide Biosynthesis Protein SpsA, Chain A"/>
    <property type="match status" value="1"/>
</dbReference>
<feature type="domain" description="Glycosyltransferase 2-like" evidence="4">
    <location>
        <begin position="5"/>
        <end position="178"/>
    </location>
</feature>
<proteinExistence type="inferred from homology"/>
<dbReference type="SUPFAM" id="SSF53448">
    <property type="entry name" value="Nucleotide-diphospho-sugar transferases"/>
    <property type="match status" value="1"/>
</dbReference>
<dbReference type="PANTHER" id="PTHR43179">
    <property type="entry name" value="RHAMNOSYLTRANSFERASE WBBL"/>
    <property type="match status" value="1"/>
</dbReference>
<organism evidence="5 6">
    <name type="scientific">Candidatus Daviesbacteria bacterium GW2011_GWA2_38_24</name>
    <dbReference type="NCBI Taxonomy" id="1618422"/>
    <lineage>
        <taxon>Bacteria</taxon>
        <taxon>Candidatus Daviesiibacteriota</taxon>
    </lineage>
</organism>
<dbReference type="Proteomes" id="UP000034235">
    <property type="component" value="Unassembled WGS sequence"/>
</dbReference>
<keyword evidence="2" id="KW-0328">Glycosyltransferase</keyword>
<dbReference type="AlphaFoldDB" id="A0A0G0M0T6"/>
<dbReference type="GO" id="GO:0016757">
    <property type="term" value="F:glycosyltransferase activity"/>
    <property type="evidence" value="ECO:0007669"/>
    <property type="project" value="UniProtKB-KW"/>
</dbReference>
<reference evidence="5 6" key="1">
    <citation type="journal article" date="2015" name="Nature">
        <title>rRNA introns, odd ribosomes, and small enigmatic genomes across a large radiation of phyla.</title>
        <authorList>
            <person name="Brown C.T."/>
            <person name="Hug L.A."/>
            <person name="Thomas B.C."/>
            <person name="Sharon I."/>
            <person name="Castelle C.J."/>
            <person name="Singh A."/>
            <person name="Wilkins M.J."/>
            <person name="Williams K.H."/>
            <person name="Banfield J.F."/>
        </authorList>
    </citation>
    <scope>NUCLEOTIDE SEQUENCE [LARGE SCALE GENOMIC DNA]</scope>
</reference>
<protein>
    <submittedName>
        <fullName evidence="5">Glycosyl transferase family 2</fullName>
    </submittedName>
</protein>
<dbReference type="PANTHER" id="PTHR43179:SF12">
    <property type="entry name" value="GALACTOFURANOSYLTRANSFERASE GLFT2"/>
    <property type="match status" value="1"/>
</dbReference>
<evidence type="ECO:0000256" key="3">
    <source>
        <dbReference type="ARBA" id="ARBA00022679"/>
    </source>
</evidence>
<evidence type="ECO:0000259" key="4">
    <source>
        <dbReference type="Pfam" id="PF00535"/>
    </source>
</evidence>
<keyword evidence="3 5" id="KW-0808">Transferase</keyword>
<name>A0A0G0M0T6_9BACT</name>
<dbReference type="InterPro" id="IPR001173">
    <property type="entry name" value="Glyco_trans_2-like"/>
</dbReference>